<dbReference type="PRINTS" id="PR00959">
    <property type="entry name" value="MEVGALKINASE"/>
</dbReference>
<comment type="catalytic activity">
    <reaction evidence="10">
        <text>(R)-mevalonate + ATP = (R)-5-phosphomevalonate + ADP + H(+)</text>
        <dbReference type="Rhea" id="RHEA:17065"/>
        <dbReference type="ChEBI" id="CHEBI:15378"/>
        <dbReference type="ChEBI" id="CHEBI:30616"/>
        <dbReference type="ChEBI" id="CHEBI:36464"/>
        <dbReference type="ChEBI" id="CHEBI:58146"/>
        <dbReference type="ChEBI" id="CHEBI:456216"/>
        <dbReference type="EC" id="2.7.1.36"/>
    </reaction>
</comment>
<dbReference type="InterPro" id="IPR020568">
    <property type="entry name" value="Ribosomal_Su5_D2-typ_SF"/>
</dbReference>
<keyword evidence="2 10" id="KW-0444">Lipid biosynthesis</keyword>
<evidence type="ECO:0000256" key="1">
    <source>
        <dbReference type="ARBA" id="ARBA00022490"/>
    </source>
</evidence>
<dbReference type="GO" id="GO:0016301">
    <property type="term" value="F:kinase activity"/>
    <property type="evidence" value="ECO:0007669"/>
    <property type="project" value="UniProtKB-KW"/>
</dbReference>
<dbReference type="Gene3D" id="3.30.70.890">
    <property type="entry name" value="GHMP kinase, C-terminal domain"/>
    <property type="match status" value="1"/>
</dbReference>
<evidence type="ECO:0000256" key="4">
    <source>
        <dbReference type="ARBA" id="ARBA00022741"/>
    </source>
</evidence>
<dbReference type="Pfam" id="PF00288">
    <property type="entry name" value="GHMP_kinases_N"/>
    <property type="match status" value="1"/>
</dbReference>
<dbReference type="Gene3D" id="3.30.230.10">
    <property type="match status" value="1"/>
</dbReference>
<organism evidence="12 13">
    <name type="scientific">Tritrichomonas musculus</name>
    <dbReference type="NCBI Taxonomy" id="1915356"/>
    <lineage>
        <taxon>Eukaryota</taxon>
        <taxon>Metamonada</taxon>
        <taxon>Parabasalia</taxon>
        <taxon>Tritrichomonadida</taxon>
        <taxon>Tritrichomonadidae</taxon>
        <taxon>Tritrichomonas</taxon>
    </lineage>
</organism>
<keyword evidence="8 10" id="KW-0443">Lipid metabolism</keyword>
<evidence type="ECO:0000256" key="9">
    <source>
        <dbReference type="ARBA" id="ARBA00029438"/>
    </source>
</evidence>
<name>A0ABR2JJX8_9EUKA</name>
<keyword evidence="13" id="KW-1185">Reference proteome</keyword>
<keyword evidence="3 10" id="KW-0808">Transferase</keyword>
<dbReference type="SUPFAM" id="SSF54211">
    <property type="entry name" value="Ribosomal protein S5 domain 2-like"/>
    <property type="match status" value="1"/>
</dbReference>
<dbReference type="InterPro" id="IPR006204">
    <property type="entry name" value="GHMP_kinase_N_dom"/>
</dbReference>
<keyword evidence="10" id="KW-0756">Sterol biosynthesis</keyword>
<gene>
    <name evidence="12" type="ORF">M9Y10_004952</name>
</gene>
<reference evidence="12 13" key="1">
    <citation type="submission" date="2024-04" db="EMBL/GenBank/DDBJ databases">
        <title>Tritrichomonas musculus Genome.</title>
        <authorList>
            <person name="Alves-Ferreira E."/>
            <person name="Grigg M."/>
            <person name="Lorenzi H."/>
            <person name="Galac M."/>
        </authorList>
    </citation>
    <scope>NUCLEOTIDE SEQUENCE [LARGE SCALE GENOMIC DNA]</scope>
    <source>
        <strain evidence="12 13">EAF2021</strain>
    </source>
</reference>
<protein>
    <recommendedName>
        <fullName evidence="10">Mevalonate kinase</fullName>
        <shortName evidence="10">MK</shortName>
        <ecNumber evidence="10">2.7.1.36</ecNumber>
    </recommendedName>
</protein>
<dbReference type="InterPro" id="IPR006205">
    <property type="entry name" value="Mev_gal_kin"/>
</dbReference>
<comment type="pathway">
    <text evidence="9 10">Isoprenoid biosynthesis; isopentenyl diphosphate biosynthesis via mevalonate pathway; isopentenyl diphosphate from (R)-mevalonate: step 1/3.</text>
</comment>
<dbReference type="NCBIfam" id="TIGR00549">
    <property type="entry name" value="mevalon_kin"/>
    <property type="match status" value="1"/>
</dbReference>
<evidence type="ECO:0000313" key="12">
    <source>
        <dbReference type="EMBL" id="KAK8878187.1"/>
    </source>
</evidence>
<keyword evidence="10" id="KW-0752">Steroid biosynthesis</keyword>
<dbReference type="SUPFAM" id="SSF55060">
    <property type="entry name" value="GHMP Kinase, C-terminal domain"/>
    <property type="match status" value="1"/>
</dbReference>
<dbReference type="PANTHER" id="PTHR43290:SF2">
    <property type="entry name" value="MEVALONATE KINASE"/>
    <property type="match status" value="1"/>
</dbReference>
<feature type="domain" description="GHMP kinase N-terminal" evidence="11">
    <location>
        <begin position="80"/>
        <end position="160"/>
    </location>
</feature>
<proteinExistence type="inferred from homology"/>
<evidence type="ECO:0000256" key="7">
    <source>
        <dbReference type="ARBA" id="ARBA00022842"/>
    </source>
</evidence>
<keyword evidence="5 10" id="KW-0418">Kinase</keyword>
<evidence type="ECO:0000256" key="5">
    <source>
        <dbReference type="ARBA" id="ARBA00022777"/>
    </source>
</evidence>
<dbReference type="InterPro" id="IPR036554">
    <property type="entry name" value="GHMP_kinase_C_sf"/>
</dbReference>
<keyword evidence="1 10" id="KW-0963">Cytoplasm</keyword>
<comment type="subcellular location">
    <subcellularLocation>
        <location evidence="10">Cytoplasm</location>
    </subcellularLocation>
</comment>
<dbReference type="InterPro" id="IPR014721">
    <property type="entry name" value="Ribsml_uS5_D2-typ_fold_subgr"/>
</dbReference>
<evidence type="ECO:0000256" key="10">
    <source>
        <dbReference type="RuleBase" id="RU363087"/>
    </source>
</evidence>
<accession>A0ABR2JJX8</accession>
<dbReference type="EMBL" id="JAPFFF010000011">
    <property type="protein sequence ID" value="KAK8878187.1"/>
    <property type="molecule type" value="Genomic_DNA"/>
</dbReference>
<comment type="caution">
    <text evidence="12">The sequence shown here is derived from an EMBL/GenBank/DDBJ whole genome shotgun (WGS) entry which is preliminary data.</text>
</comment>
<keyword evidence="4 10" id="KW-0547">Nucleotide-binding</keyword>
<evidence type="ECO:0000256" key="6">
    <source>
        <dbReference type="ARBA" id="ARBA00022840"/>
    </source>
</evidence>
<dbReference type="Proteomes" id="UP001470230">
    <property type="component" value="Unassembled WGS sequence"/>
</dbReference>
<dbReference type="PANTHER" id="PTHR43290">
    <property type="entry name" value="MEVALONATE KINASE"/>
    <property type="match status" value="1"/>
</dbReference>
<sequence>MLKFKYSSPGKIILFGEHAVVYGHAAVATAISKRMTLKGEMMKSLNTEININDDGKITSFNPYILPNKSDSENCRDKMLRFAFKHFPKNHTLNLEITTNFPVSNGLGSSASFCALIAAASSRCCDEKITKDILYTRAVQLENFFHRNPSGLDPATVIYGGSIKMENKQFSKSFSFNENLPLLIVDSGVKGTTLTSVTHVANLCQKDPSIYKPILQILGELSKKFCTSKIKSEAIMKYFPIAQNLLSSLDLSCKEIDDIVRISKQNDLVAKISGGGMGGVVLVSGKNLKDKFDKFSKYEVIHAEIGAEGLHEE</sequence>
<evidence type="ECO:0000259" key="11">
    <source>
        <dbReference type="Pfam" id="PF00288"/>
    </source>
</evidence>
<keyword evidence="7" id="KW-0460">Magnesium</keyword>
<evidence type="ECO:0000313" key="13">
    <source>
        <dbReference type="Proteomes" id="UP001470230"/>
    </source>
</evidence>
<keyword evidence="10" id="KW-1207">Sterol metabolism</keyword>
<dbReference type="EC" id="2.7.1.36" evidence="10"/>
<keyword evidence="6 10" id="KW-0067">ATP-binding</keyword>
<comment type="similarity">
    <text evidence="10">Belongs to the GHMP kinase family. Mevalonate kinase subfamily.</text>
</comment>
<keyword evidence="10" id="KW-0753">Steroid metabolism</keyword>
<evidence type="ECO:0000256" key="3">
    <source>
        <dbReference type="ARBA" id="ARBA00022679"/>
    </source>
</evidence>
<evidence type="ECO:0000256" key="2">
    <source>
        <dbReference type="ARBA" id="ARBA00022516"/>
    </source>
</evidence>
<evidence type="ECO:0000256" key="8">
    <source>
        <dbReference type="ARBA" id="ARBA00023098"/>
    </source>
</evidence>